<organism evidence="1 2">
    <name type="scientific">Hibiscus sabdariffa</name>
    <name type="common">roselle</name>
    <dbReference type="NCBI Taxonomy" id="183260"/>
    <lineage>
        <taxon>Eukaryota</taxon>
        <taxon>Viridiplantae</taxon>
        <taxon>Streptophyta</taxon>
        <taxon>Embryophyta</taxon>
        <taxon>Tracheophyta</taxon>
        <taxon>Spermatophyta</taxon>
        <taxon>Magnoliopsida</taxon>
        <taxon>eudicotyledons</taxon>
        <taxon>Gunneridae</taxon>
        <taxon>Pentapetalae</taxon>
        <taxon>rosids</taxon>
        <taxon>malvids</taxon>
        <taxon>Malvales</taxon>
        <taxon>Malvaceae</taxon>
        <taxon>Malvoideae</taxon>
        <taxon>Hibiscus</taxon>
    </lineage>
</organism>
<evidence type="ECO:0000313" key="2">
    <source>
        <dbReference type="Proteomes" id="UP001472677"/>
    </source>
</evidence>
<dbReference type="InterPro" id="IPR026270">
    <property type="entry name" value="SRP72"/>
</dbReference>
<proteinExistence type="predicted"/>
<gene>
    <name evidence="1" type="ORF">V6N12_069619</name>
</gene>
<accession>A0ABR2FEK3</accession>
<comment type="caution">
    <text evidence="1">The sequence shown here is derived from an EMBL/GenBank/DDBJ whole genome shotgun (WGS) entry which is preliminary data.</text>
</comment>
<sequence>MYAIRVLLLLHANKMDPTRKFVSVLLEMFPDNVMPILFQATALVIENRARKTEEILGQFTETLTENVAKLHFVEA</sequence>
<name>A0ABR2FEK3_9ROSI</name>
<protein>
    <submittedName>
        <fullName evidence="1">Uncharacterized protein</fullName>
    </submittedName>
</protein>
<dbReference type="PANTHER" id="PTHR14094:SF9">
    <property type="entry name" value="SIGNAL RECOGNITION PARTICLE SUBUNIT SRP72"/>
    <property type="match status" value="1"/>
</dbReference>
<dbReference type="EMBL" id="JBBPBM010000006">
    <property type="protein sequence ID" value="KAK8579292.1"/>
    <property type="molecule type" value="Genomic_DNA"/>
</dbReference>
<dbReference type="Proteomes" id="UP001472677">
    <property type="component" value="Unassembled WGS sequence"/>
</dbReference>
<keyword evidence="2" id="KW-1185">Reference proteome</keyword>
<reference evidence="1 2" key="1">
    <citation type="journal article" date="2024" name="G3 (Bethesda)">
        <title>Genome assembly of Hibiscus sabdariffa L. provides insights into metabolisms of medicinal natural products.</title>
        <authorList>
            <person name="Kim T."/>
        </authorList>
    </citation>
    <scope>NUCLEOTIDE SEQUENCE [LARGE SCALE GENOMIC DNA]</scope>
    <source>
        <strain evidence="1">TK-2024</strain>
        <tissue evidence="1">Old leaves</tissue>
    </source>
</reference>
<dbReference type="PANTHER" id="PTHR14094">
    <property type="entry name" value="SIGNAL RECOGNITION PARTICLE 72"/>
    <property type="match status" value="1"/>
</dbReference>
<evidence type="ECO:0000313" key="1">
    <source>
        <dbReference type="EMBL" id="KAK8579292.1"/>
    </source>
</evidence>